<feature type="domain" description="HTH cro/C1-type" evidence="2">
    <location>
        <begin position="25"/>
        <end position="79"/>
    </location>
</feature>
<dbReference type="InterPro" id="IPR011051">
    <property type="entry name" value="RmlC_Cupin_sf"/>
</dbReference>
<dbReference type="Gene3D" id="2.60.120.10">
    <property type="entry name" value="Jelly Rolls"/>
    <property type="match status" value="1"/>
</dbReference>
<dbReference type="GO" id="GO:0005829">
    <property type="term" value="C:cytosol"/>
    <property type="evidence" value="ECO:0007669"/>
    <property type="project" value="TreeGrafter"/>
</dbReference>
<comment type="caution">
    <text evidence="3">The sequence shown here is derived from an EMBL/GenBank/DDBJ whole genome shotgun (WGS) entry which is preliminary data.</text>
</comment>
<dbReference type="PATRIC" id="fig|206506.3.peg.3243"/>
<dbReference type="PANTHER" id="PTHR46797">
    <property type="entry name" value="HTH-TYPE TRANSCRIPTIONAL REGULATOR"/>
    <property type="match status" value="1"/>
</dbReference>
<dbReference type="Gene3D" id="1.10.260.40">
    <property type="entry name" value="lambda repressor-like DNA-binding domains"/>
    <property type="match status" value="1"/>
</dbReference>
<dbReference type="GO" id="GO:0003700">
    <property type="term" value="F:DNA-binding transcription factor activity"/>
    <property type="evidence" value="ECO:0007669"/>
    <property type="project" value="TreeGrafter"/>
</dbReference>
<dbReference type="GeneID" id="99725408"/>
<dbReference type="InterPro" id="IPR014710">
    <property type="entry name" value="RmlC-like_jellyroll"/>
</dbReference>
<dbReference type="Pfam" id="PF07883">
    <property type="entry name" value="Cupin_2"/>
    <property type="match status" value="1"/>
</dbReference>
<dbReference type="EMBL" id="LBNE01000013">
    <property type="protein sequence ID" value="KKO70623.1"/>
    <property type="molecule type" value="Genomic_DNA"/>
</dbReference>
<dbReference type="Pfam" id="PF13560">
    <property type="entry name" value="HTH_31"/>
    <property type="match status" value="1"/>
</dbReference>
<keyword evidence="4" id="KW-1185">Reference proteome</keyword>
<dbReference type="InterPro" id="IPR050807">
    <property type="entry name" value="TransReg_Diox_bact_type"/>
</dbReference>
<dbReference type="SUPFAM" id="SSF47413">
    <property type="entry name" value="lambda repressor-like DNA-binding domains"/>
    <property type="match status" value="1"/>
</dbReference>
<dbReference type="Proteomes" id="UP000078084">
    <property type="component" value="Unassembled WGS sequence"/>
</dbReference>
<sequence>MALQNKNVAPVFRQEPEINVLAGKLRSLRRSAKLTLQQLSERSGISISALSKIENGQLSPTYEKIAALANGLAVNVSELFSSELAGQETTRPGRRSVTYRGQGVIHDAPQYIYEILNADLADKRFIPLLTTIKARDSAEFPELLRHDGEEFIYVLDGCVVLHTDSYAPLTLQAGDSCYFDSTMGHVCVSSGDADATILWVCSHPTLR</sequence>
<keyword evidence="1" id="KW-0238">DNA-binding</keyword>
<reference evidence="3 4" key="1">
    <citation type="submission" date="2015-04" db="EMBL/GenBank/DDBJ databases">
        <title>Genome sequence of Kerstersia gyiorum CG1.</title>
        <authorList>
            <person name="Greninger A.L."/>
            <person name="Kozyreva V."/>
            <person name="Chaturvedi V."/>
        </authorList>
    </citation>
    <scope>NUCLEOTIDE SEQUENCE [LARGE SCALE GENOMIC DNA]</scope>
    <source>
        <strain evidence="3 4">CG1</strain>
    </source>
</reference>
<proteinExistence type="predicted"/>
<dbReference type="STRING" id="206506.AAV32_15250"/>
<dbReference type="AlphaFoldDB" id="A0A171KP06"/>
<dbReference type="CDD" id="cd02209">
    <property type="entry name" value="cupin_XRE_C"/>
    <property type="match status" value="1"/>
</dbReference>
<evidence type="ECO:0000313" key="4">
    <source>
        <dbReference type="Proteomes" id="UP000078084"/>
    </source>
</evidence>
<dbReference type="InterPro" id="IPR001387">
    <property type="entry name" value="Cro/C1-type_HTH"/>
</dbReference>
<dbReference type="CDD" id="cd00093">
    <property type="entry name" value="HTH_XRE"/>
    <property type="match status" value="1"/>
</dbReference>
<dbReference type="SMART" id="SM00530">
    <property type="entry name" value="HTH_XRE"/>
    <property type="match status" value="1"/>
</dbReference>
<accession>A0A171KP06</accession>
<evidence type="ECO:0000313" key="3">
    <source>
        <dbReference type="EMBL" id="KKO70623.1"/>
    </source>
</evidence>
<protein>
    <recommendedName>
        <fullName evidence="2">HTH cro/C1-type domain-containing protein</fullName>
    </recommendedName>
</protein>
<organism evidence="3 4">
    <name type="scientific">Kerstersia gyiorum</name>
    <dbReference type="NCBI Taxonomy" id="206506"/>
    <lineage>
        <taxon>Bacteria</taxon>
        <taxon>Pseudomonadati</taxon>
        <taxon>Pseudomonadota</taxon>
        <taxon>Betaproteobacteria</taxon>
        <taxon>Burkholderiales</taxon>
        <taxon>Alcaligenaceae</taxon>
        <taxon>Kerstersia</taxon>
    </lineage>
</organism>
<dbReference type="RefSeq" id="WP_068374274.1">
    <property type="nucleotide sequence ID" value="NZ_CP033936.1"/>
</dbReference>
<dbReference type="OrthoDB" id="9805356at2"/>
<dbReference type="PANTHER" id="PTHR46797:SF20">
    <property type="entry name" value="BLR4304 PROTEIN"/>
    <property type="match status" value="1"/>
</dbReference>
<name>A0A171KP06_9BURK</name>
<evidence type="ECO:0000259" key="2">
    <source>
        <dbReference type="PROSITE" id="PS50943"/>
    </source>
</evidence>
<evidence type="ECO:0000256" key="1">
    <source>
        <dbReference type="ARBA" id="ARBA00023125"/>
    </source>
</evidence>
<dbReference type="InterPro" id="IPR010982">
    <property type="entry name" value="Lambda_DNA-bd_dom_sf"/>
</dbReference>
<gene>
    <name evidence="3" type="ORF">AAV32_15250</name>
</gene>
<dbReference type="SUPFAM" id="SSF51182">
    <property type="entry name" value="RmlC-like cupins"/>
    <property type="match status" value="1"/>
</dbReference>
<dbReference type="PROSITE" id="PS50943">
    <property type="entry name" value="HTH_CROC1"/>
    <property type="match status" value="1"/>
</dbReference>
<dbReference type="GO" id="GO:0003677">
    <property type="term" value="F:DNA binding"/>
    <property type="evidence" value="ECO:0007669"/>
    <property type="project" value="UniProtKB-KW"/>
</dbReference>
<dbReference type="InterPro" id="IPR013096">
    <property type="entry name" value="Cupin_2"/>
</dbReference>